<dbReference type="OrthoDB" id="10667332at2759"/>
<dbReference type="Proteomes" id="UP000014978">
    <property type="component" value="Unassembled WGS sequence"/>
</dbReference>
<evidence type="ECO:0000313" key="1">
    <source>
        <dbReference type="EMBL" id="EPR79536.1"/>
    </source>
</evidence>
<sequence>MGCISCNEPANIKLKDISYCNNCFGVQFKRKIMKVLKKNNSNILLIMNNDTLKFYILKFIISQIFSNNKKITYKITENIKHETDDAVLLADECLDDIAINIFEGFSNNMDLYNIQTQSSIQKEHKILYPFFYISRKELIYFYFLNRKEIEGFKYYKMSEERKVIYNFLNTLAIKNYSTNYNIIEALKKGIEVKKENEK</sequence>
<dbReference type="HOGENOM" id="CLU_1378942_0_0_1"/>
<keyword evidence="2" id="KW-1185">Reference proteome</keyword>
<dbReference type="VEuPathDB" id="MicrosporidiaDB:SLOPH_1815"/>
<gene>
    <name evidence="1" type="ORF">SLOPH_1815</name>
</gene>
<proteinExistence type="predicted"/>
<accession>S7W9I9</accession>
<dbReference type="InParanoid" id="S7W9I9"/>
<name>S7W9I9_SPRLO</name>
<organism evidence="1 2">
    <name type="scientific">Spraguea lophii (strain 42_110)</name>
    <name type="common">Microsporidian parasite</name>
    <dbReference type="NCBI Taxonomy" id="1358809"/>
    <lineage>
        <taxon>Eukaryota</taxon>
        <taxon>Fungi</taxon>
        <taxon>Fungi incertae sedis</taxon>
        <taxon>Microsporidia</taxon>
        <taxon>Spragueidae</taxon>
        <taxon>Spraguea</taxon>
    </lineage>
</organism>
<comment type="caution">
    <text evidence="1">The sequence shown here is derived from an EMBL/GenBank/DDBJ whole genome shotgun (WGS) entry which is preliminary data.</text>
</comment>
<dbReference type="EMBL" id="ATCN01000208">
    <property type="protein sequence ID" value="EPR79536.1"/>
    <property type="molecule type" value="Genomic_DNA"/>
</dbReference>
<dbReference type="AlphaFoldDB" id="S7W9I9"/>
<reference evidence="2" key="1">
    <citation type="journal article" date="2013" name="PLoS Genet.">
        <title>The genome of Spraguea lophii and the basis of host-microsporidian interactions.</title>
        <authorList>
            <person name="Campbell S.E."/>
            <person name="Williams T.A."/>
            <person name="Yousuf A."/>
            <person name="Soanes D.M."/>
            <person name="Paszkiewicz K.H."/>
            <person name="Williams B.A.P."/>
        </authorList>
    </citation>
    <scope>NUCLEOTIDE SEQUENCE [LARGE SCALE GENOMIC DNA]</scope>
    <source>
        <strain evidence="2">42_110</strain>
    </source>
</reference>
<evidence type="ECO:0000313" key="2">
    <source>
        <dbReference type="Proteomes" id="UP000014978"/>
    </source>
</evidence>
<protein>
    <submittedName>
        <fullName evidence="1">Uncharacterized protein</fullName>
    </submittedName>
</protein>
<dbReference type="OMA" id="QEYLECC"/>